<evidence type="ECO:0000313" key="1">
    <source>
        <dbReference type="EMBL" id="AHB36622.1"/>
    </source>
</evidence>
<accession>V5RIV3</accession>
<dbReference type="PATRIC" id="fig|1276258.3.peg.792"/>
<dbReference type="Proteomes" id="UP000018550">
    <property type="component" value="Chromosome"/>
</dbReference>
<dbReference type="AlphaFoldDB" id="V5RIV3"/>
<protein>
    <submittedName>
        <fullName evidence="1">Uncharacterized protein</fullName>
    </submittedName>
</protein>
<proteinExistence type="predicted"/>
<sequence length="77" mass="9164">MPFKEFCRLIIELDPNTNKSSLKNSFQDLLEGALNTYFEDQHKENINTSVKIAVRRIFRDEMKNFIRKIKSINLETK</sequence>
<dbReference type="RefSeq" id="WP_023789895.1">
    <property type="nucleotide sequence ID" value="NC_022998.1"/>
</dbReference>
<keyword evidence="2" id="KW-1185">Reference proteome</keyword>
<name>V5RIV3_SPIAP</name>
<dbReference type="EMBL" id="CP006682">
    <property type="protein sequence ID" value="AHB36622.1"/>
    <property type="molecule type" value="Genomic_DNA"/>
</dbReference>
<organism evidence="1 2">
    <name type="scientific">Spiroplasma apis B31</name>
    <dbReference type="NCBI Taxonomy" id="1276258"/>
    <lineage>
        <taxon>Bacteria</taxon>
        <taxon>Bacillati</taxon>
        <taxon>Mycoplasmatota</taxon>
        <taxon>Mollicutes</taxon>
        <taxon>Entomoplasmatales</taxon>
        <taxon>Spiroplasmataceae</taxon>
        <taxon>Spiroplasma</taxon>
    </lineage>
</organism>
<reference evidence="1 2" key="1">
    <citation type="journal article" date="2014" name="Genome Announc.">
        <title>Complete Genome Sequence of Spiroplasma apis B31T (ATCC 33834), a Bacterium Associated with May Disease of Honeybees (Apis mellifera).</title>
        <authorList>
            <person name="Ku C."/>
            <person name="Lo W.S."/>
            <person name="Chen L.L."/>
            <person name="Kuo C.H."/>
        </authorList>
    </citation>
    <scope>NUCLEOTIDE SEQUENCE [LARGE SCALE GENOMIC DNA]</scope>
    <source>
        <strain evidence="1">B31</strain>
    </source>
</reference>
<dbReference type="HOGENOM" id="CLU_2636237_0_0_14"/>
<dbReference type="KEGG" id="sapi:SAPIS_v1c07770"/>
<evidence type="ECO:0000313" key="2">
    <source>
        <dbReference type="Proteomes" id="UP000018550"/>
    </source>
</evidence>
<gene>
    <name evidence="1" type="ORF">SAPIS_v1c07770</name>
</gene>